<sequence length="150" mass="15646">MILVIPGNQLWAVIEVGLGQSEQGSPLEPSVFLSLLPPPPDALSSLGLSMSLSLFLSLFSVLVSVSFTLSFTLYVSSPLSLCVCVSAAPSPITMGLRHEPPGWWSLGLLLQSVFGPGAAALRVGAEGGMNCWPVSIPALPRGLCQGHPHD</sequence>
<feature type="transmembrane region" description="Helical" evidence="1">
    <location>
        <begin position="42"/>
        <end position="64"/>
    </location>
</feature>
<gene>
    <name evidence="2" type="ORF">HJG63_008614</name>
</gene>
<comment type="caution">
    <text evidence="2">The sequence shown here is derived from an EMBL/GenBank/DDBJ whole genome shotgun (WGS) entry which is preliminary data.</text>
</comment>
<keyword evidence="1" id="KW-1133">Transmembrane helix</keyword>
<evidence type="ECO:0000313" key="2">
    <source>
        <dbReference type="EMBL" id="KAF6422813.1"/>
    </source>
</evidence>
<dbReference type="EMBL" id="JACASE010000012">
    <property type="protein sequence ID" value="KAF6422813.1"/>
    <property type="molecule type" value="Genomic_DNA"/>
</dbReference>
<feature type="transmembrane region" description="Helical" evidence="1">
    <location>
        <begin position="102"/>
        <end position="121"/>
    </location>
</feature>
<feature type="transmembrane region" description="Helical" evidence="1">
    <location>
        <begin position="71"/>
        <end position="90"/>
    </location>
</feature>
<keyword evidence="1" id="KW-0472">Membrane</keyword>
<keyword evidence="1" id="KW-0812">Transmembrane</keyword>
<accession>A0A7J8DI70</accession>
<organism evidence="2 3">
    <name type="scientific">Rousettus aegyptiacus</name>
    <name type="common">Egyptian fruit bat</name>
    <name type="synonym">Pteropus aegyptiacus</name>
    <dbReference type="NCBI Taxonomy" id="9407"/>
    <lineage>
        <taxon>Eukaryota</taxon>
        <taxon>Metazoa</taxon>
        <taxon>Chordata</taxon>
        <taxon>Craniata</taxon>
        <taxon>Vertebrata</taxon>
        <taxon>Euteleostomi</taxon>
        <taxon>Mammalia</taxon>
        <taxon>Eutheria</taxon>
        <taxon>Laurasiatheria</taxon>
        <taxon>Chiroptera</taxon>
        <taxon>Yinpterochiroptera</taxon>
        <taxon>Pteropodoidea</taxon>
        <taxon>Pteropodidae</taxon>
        <taxon>Rousettinae</taxon>
        <taxon>Rousettus</taxon>
    </lineage>
</organism>
<protein>
    <submittedName>
        <fullName evidence="2">Uncharacterized protein</fullName>
    </submittedName>
</protein>
<dbReference type="Proteomes" id="UP000593571">
    <property type="component" value="Unassembled WGS sequence"/>
</dbReference>
<name>A0A7J8DI70_ROUAE</name>
<dbReference type="AlphaFoldDB" id="A0A7J8DI70"/>
<proteinExistence type="predicted"/>
<evidence type="ECO:0000313" key="3">
    <source>
        <dbReference type="Proteomes" id="UP000593571"/>
    </source>
</evidence>
<evidence type="ECO:0000256" key="1">
    <source>
        <dbReference type="SAM" id="Phobius"/>
    </source>
</evidence>
<keyword evidence="3" id="KW-1185">Reference proteome</keyword>
<reference evidence="2 3" key="1">
    <citation type="journal article" date="2020" name="Nature">
        <title>Six reference-quality genomes reveal evolution of bat adaptations.</title>
        <authorList>
            <person name="Jebb D."/>
            <person name="Huang Z."/>
            <person name="Pippel M."/>
            <person name="Hughes G.M."/>
            <person name="Lavrichenko K."/>
            <person name="Devanna P."/>
            <person name="Winkler S."/>
            <person name="Jermiin L.S."/>
            <person name="Skirmuntt E.C."/>
            <person name="Katzourakis A."/>
            <person name="Burkitt-Gray L."/>
            <person name="Ray D.A."/>
            <person name="Sullivan K.A.M."/>
            <person name="Roscito J.G."/>
            <person name="Kirilenko B.M."/>
            <person name="Davalos L.M."/>
            <person name="Corthals A.P."/>
            <person name="Power M.L."/>
            <person name="Jones G."/>
            <person name="Ransome R.D."/>
            <person name="Dechmann D.K.N."/>
            <person name="Locatelli A.G."/>
            <person name="Puechmaille S.J."/>
            <person name="Fedrigo O."/>
            <person name="Jarvis E.D."/>
            <person name="Hiller M."/>
            <person name="Vernes S.C."/>
            <person name="Myers E.W."/>
            <person name="Teeling E.C."/>
        </authorList>
    </citation>
    <scope>NUCLEOTIDE SEQUENCE [LARGE SCALE GENOMIC DNA]</scope>
    <source>
        <strain evidence="2">MRouAeg1</strain>
        <tissue evidence="2">Muscle</tissue>
    </source>
</reference>